<gene>
    <name evidence="4" type="ORF">RFI_06171</name>
</gene>
<evidence type="ECO:0000256" key="2">
    <source>
        <dbReference type="SAM" id="Phobius"/>
    </source>
</evidence>
<keyword evidence="2" id="KW-1133">Transmembrane helix</keyword>
<feature type="transmembrane region" description="Helical" evidence="2">
    <location>
        <begin position="191"/>
        <end position="213"/>
    </location>
</feature>
<evidence type="ECO:0000313" key="5">
    <source>
        <dbReference type="Proteomes" id="UP000023152"/>
    </source>
</evidence>
<keyword evidence="5" id="KW-1185">Reference proteome</keyword>
<keyword evidence="2" id="KW-0812">Transmembrane</keyword>
<dbReference type="InterPro" id="IPR044046">
    <property type="entry name" value="E3_ligase_UBR-like_C"/>
</dbReference>
<evidence type="ECO:0000313" key="4">
    <source>
        <dbReference type="EMBL" id="ETO30952.1"/>
    </source>
</evidence>
<dbReference type="EMBL" id="ASPP01005214">
    <property type="protein sequence ID" value="ETO30952.1"/>
    <property type="molecule type" value="Genomic_DNA"/>
</dbReference>
<reference evidence="4 5" key="1">
    <citation type="journal article" date="2013" name="Curr. Biol.">
        <title>The Genome of the Foraminiferan Reticulomyxa filosa.</title>
        <authorList>
            <person name="Glockner G."/>
            <person name="Hulsmann N."/>
            <person name="Schleicher M."/>
            <person name="Noegel A.A."/>
            <person name="Eichinger L."/>
            <person name="Gallinger C."/>
            <person name="Pawlowski J."/>
            <person name="Sierra R."/>
            <person name="Euteneuer U."/>
            <person name="Pillet L."/>
            <person name="Moustafa A."/>
            <person name="Platzer M."/>
            <person name="Groth M."/>
            <person name="Szafranski K."/>
            <person name="Schliwa M."/>
        </authorList>
    </citation>
    <scope>NUCLEOTIDE SEQUENCE [LARGE SCALE GENOMIC DNA]</scope>
</reference>
<evidence type="ECO:0000256" key="1">
    <source>
        <dbReference type="SAM" id="MobiDB-lite"/>
    </source>
</evidence>
<evidence type="ECO:0000259" key="3">
    <source>
        <dbReference type="Pfam" id="PF18995"/>
    </source>
</evidence>
<organism evidence="4 5">
    <name type="scientific">Reticulomyxa filosa</name>
    <dbReference type="NCBI Taxonomy" id="46433"/>
    <lineage>
        <taxon>Eukaryota</taxon>
        <taxon>Sar</taxon>
        <taxon>Rhizaria</taxon>
        <taxon>Retaria</taxon>
        <taxon>Foraminifera</taxon>
        <taxon>Monothalamids</taxon>
        <taxon>Reticulomyxidae</taxon>
        <taxon>Reticulomyxa</taxon>
    </lineage>
</organism>
<accession>X6P0A6</accession>
<feature type="domain" description="E3 ubiquitin-protein ligase UBR-like C-terminal" evidence="3">
    <location>
        <begin position="48"/>
        <end position="345"/>
    </location>
</feature>
<dbReference type="Pfam" id="PF18995">
    <property type="entry name" value="PRT6_C"/>
    <property type="match status" value="1"/>
</dbReference>
<feature type="transmembrane region" description="Helical" evidence="2">
    <location>
        <begin position="346"/>
        <end position="368"/>
    </location>
</feature>
<dbReference type="Proteomes" id="UP000023152">
    <property type="component" value="Unassembled WGS sequence"/>
</dbReference>
<name>X6P0A6_RETFI</name>
<proteinExistence type="predicted"/>
<feature type="region of interest" description="Disordered" evidence="1">
    <location>
        <begin position="1"/>
        <end position="45"/>
    </location>
</feature>
<dbReference type="AlphaFoldDB" id="X6P0A6"/>
<comment type="caution">
    <text evidence="4">The sequence shown here is derived from an EMBL/GenBank/DDBJ whole genome shotgun (WGS) entry which is preliminary data.</text>
</comment>
<sequence length="370" mass="41983">MYEQQQADDKEDGADINDSKTENNSKPTTYPEQEPLAPTQENTLNSNQEPFNLLVRTLLTHPYVFTLTKKLKPSNVTTENVSPVSSSFSIQRINMEIDSFHVNGSEIVNDVYHVLISCFILKVLQVLLANLFNDRTLIPSVAAVTKQSSEQWIQLIKQKIGTHDDDMKSPKVDECVQYLAGYLLPFLRKCYIFLSSFGLVCFNISLLSFCLLVQNTNTNEKVDSDMEVLWTSILDDKEELAAVSAHEVPTDVTSEVIEECNNVCARLFLPTLKEFVIANFADDVKTDINDNVMKTILSVSKTWTGRYLARLTESDCALIAATYRADSIRPLLLARLPNQFDSIFKVLHLFFFMFFCLTQTYLLIFIVYSG</sequence>
<protein>
    <recommendedName>
        <fullName evidence="3">E3 ubiquitin-protein ligase UBR-like C-terminal domain-containing protein</fullName>
    </recommendedName>
</protein>
<keyword evidence="2" id="KW-0472">Membrane</keyword>